<evidence type="ECO:0000256" key="3">
    <source>
        <dbReference type="SAM" id="SignalP"/>
    </source>
</evidence>
<reference evidence="4 5" key="1">
    <citation type="journal article" date="2018" name="Nat. Genet.">
        <title>The Rosa genome provides new insights in the design of modern roses.</title>
        <authorList>
            <person name="Bendahmane M."/>
        </authorList>
    </citation>
    <scope>NUCLEOTIDE SEQUENCE [LARGE SCALE GENOMIC DNA]</scope>
    <source>
        <strain evidence="5">cv. Old Blush</strain>
    </source>
</reference>
<evidence type="ECO:0000256" key="1">
    <source>
        <dbReference type="ARBA" id="ARBA00023303"/>
    </source>
</evidence>
<dbReference type="AlphaFoldDB" id="A0A2P6SNT5"/>
<dbReference type="PANTHER" id="PTHR45651">
    <property type="entry name" value="CYCLIC NUCLEOTIDE-GATED ION CHANNEL 15-RELATED-RELATED"/>
    <property type="match status" value="1"/>
</dbReference>
<dbReference type="GO" id="GO:0016020">
    <property type="term" value="C:membrane"/>
    <property type="evidence" value="ECO:0007669"/>
    <property type="project" value="UniProtKB-SubCell"/>
</dbReference>
<feature type="transmembrane region" description="Helical" evidence="2">
    <location>
        <begin position="78"/>
        <end position="98"/>
    </location>
</feature>
<keyword evidence="1" id="KW-0813">Transport</keyword>
<keyword evidence="2" id="KW-1133">Transmembrane helix</keyword>
<evidence type="ECO:0000313" key="5">
    <source>
        <dbReference type="Proteomes" id="UP000238479"/>
    </source>
</evidence>
<dbReference type="EMBL" id="PDCK01000039">
    <property type="protein sequence ID" value="PRQ60356.1"/>
    <property type="molecule type" value="Genomic_DNA"/>
</dbReference>
<sequence length="156" mass="17439">MFLVLCAIALSLDPLFCFILVSDEENKCLRLDRKLGIIAATKSLNFLVIFQYVLRVLRICSLLRRVTSISGILAETAWANLFLYMLASHVVGAFWYLFSIERKAACWQESCVNRAGAYPCSLYCVATFGASTVLNDSCSAKTPNVTLFDFGIYFDS</sequence>
<dbReference type="GO" id="GO:0034220">
    <property type="term" value="P:monoatomic ion transmembrane transport"/>
    <property type="evidence" value="ECO:0007669"/>
    <property type="project" value="UniProtKB-KW"/>
</dbReference>
<proteinExistence type="predicted"/>
<keyword evidence="2" id="KW-0472">Membrane</keyword>
<keyword evidence="1" id="KW-0406">Ion transport</keyword>
<feature type="transmembrane region" description="Helical" evidence="2">
    <location>
        <begin position="36"/>
        <end position="57"/>
    </location>
</feature>
<keyword evidence="1" id="KW-0407">Ion channel</keyword>
<keyword evidence="5" id="KW-1185">Reference proteome</keyword>
<dbReference type="PANTHER" id="PTHR45651:SF36">
    <property type="entry name" value="CYCLIC NUCLEOTIDE-BINDING DOMAIN-CONTAINING PROTEIN"/>
    <property type="match status" value="1"/>
</dbReference>
<name>A0A2P6SNT5_ROSCH</name>
<keyword evidence="3" id="KW-0732">Signal</keyword>
<comment type="caution">
    <text evidence="4">The sequence shown here is derived from an EMBL/GenBank/DDBJ whole genome shotgun (WGS) entry which is preliminary data.</text>
</comment>
<protein>
    <submittedName>
        <fullName evidence="4">Putative Ion transport domain-containing protein</fullName>
    </submittedName>
</protein>
<accession>A0A2P6SNT5</accession>
<dbReference type="Gramene" id="PRQ60356">
    <property type="protein sequence ID" value="PRQ60356"/>
    <property type="gene ID" value="RchiOBHm_Chr1g0380271"/>
</dbReference>
<dbReference type="Proteomes" id="UP000238479">
    <property type="component" value="Chromosome 1"/>
</dbReference>
<feature type="chain" id="PRO_5015137234" evidence="3">
    <location>
        <begin position="18"/>
        <end position="156"/>
    </location>
</feature>
<feature type="signal peptide" evidence="3">
    <location>
        <begin position="1"/>
        <end position="17"/>
    </location>
</feature>
<dbReference type="STRING" id="74649.A0A2P6SNT5"/>
<gene>
    <name evidence="4" type="ORF">RchiOBHm_Chr1g0380271</name>
</gene>
<evidence type="ECO:0000313" key="4">
    <source>
        <dbReference type="EMBL" id="PRQ60356.1"/>
    </source>
</evidence>
<organism evidence="4 5">
    <name type="scientific">Rosa chinensis</name>
    <name type="common">China rose</name>
    <dbReference type="NCBI Taxonomy" id="74649"/>
    <lineage>
        <taxon>Eukaryota</taxon>
        <taxon>Viridiplantae</taxon>
        <taxon>Streptophyta</taxon>
        <taxon>Embryophyta</taxon>
        <taxon>Tracheophyta</taxon>
        <taxon>Spermatophyta</taxon>
        <taxon>Magnoliopsida</taxon>
        <taxon>eudicotyledons</taxon>
        <taxon>Gunneridae</taxon>
        <taxon>Pentapetalae</taxon>
        <taxon>rosids</taxon>
        <taxon>fabids</taxon>
        <taxon>Rosales</taxon>
        <taxon>Rosaceae</taxon>
        <taxon>Rosoideae</taxon>
        <taxon>Rosoideae incertae sedis</taxon>
        <taxon>Rosa</taxon>
    </lineage>
</organism>
<keyword evidence="2" id="KW-0812">Transmembrane</keyword>
<evidence type="ECO:0000256" key="2">
    <source>
        <dbReference type="SAM" id="Phobius"/>
    </source>
</evidence>